<dbReference type="Gene3D" id="2.30.30.110">
    <property type="match status" value="1"/>
</dbReference>
<dbReference type="EMBL" id="JADEXG010000001">
    <property type="protein sequence ID" value="MBE9075849.1"/>
    <property type="molecule type" value="Genomic_DNA"/>
</dbReference>
<keyword evidence="4" id="KW-1185">Reference proteome</keyword>
<protein>
    <submittedName>
        <fullName evidence="3">Type II toxin-antitoxin system PemK/MazF family toxin</fullName>
    </submittedName>
</protein>
<evidence type="ECO:0000313" key="4">
    <source>
        <dbReference type="Proteomes" id="UP000636505"/>
    </source>
</evidence>
<reference evidence="3" key="1">
    <citation type="submission" date="2020-10" db="EMBL/GenBank/DDBJ databases">
        <authorList>
            <person name="Castelo-Branco R."/>
            <person name="Eusebio N."/>
            <person name="Adriana R."/>
            <person name="Vieira A."/>
            <person name="Brugerolle De Fraissinette N."/>
            <person name="Rezende De Castro R."/>
            <person name="Schneider M.P."/>
            <person name="Vasconcelos V."/>
            <person name="Leao P.N."/>
        </authorList>
    </citation>
    <scope>NUCLEOTIDE SEQUENCE</scope>
    <source>
        <strain evidence="3">LEGE 07310</strain>
    </source>
</reference>
<comment type="similarity">
    <text evidence="1">Belongs to the PemK/MazF family.</text>
</comment>
<dbReference type="Proteomes" id="UP000636505">
    <property type="component" value="Unassembled WGS sequence"/>
</dbReference>
<comment type="caution">
    <text evidence="3">The sequence shown here is derived from an EMBL/GenBank/DDBJ whole genome shotgun (WGS) entry which is preliminary data.</text>
</comment>
<sequence>METYLSGEVVLIAFPFTDSVRQKQRPALVLLDVEDPDIVVARITSQLYSTSFDVSLLDSTQAGLLLPSVVRLHKIATLEKRIVNRRLGQLSTRDWANVSTALRAIFLR</sequence>
<dbReference type="RefSeq" id="WP_193904499.1">
    <property type="nucleotide sequence ID" value="NZ_JADEXG010000001.1"/>
</dbReference>
<accession>A0A8J7AJN2</accession>
<dbReference type="AlphaFoldDB" id="A0A8J7AJN2"/>
<gene>
    <name evidence="3" type="ORF">IQ241_00800</name>
</gene>
<evidence type="ECO:0000256" key="1">
    <source>
        <dbReference type="ARBA" id="ARBA00007521"/>
    </source>
</evidence>
<evidence type="ECO:0000256" key="2">
    <source>
        <dbReference type="ARBA" id="ARBA00022649"/>
    </source>
</evidence>
<dbReference type="SUPFAM" id="SSF50118">
    <property type="entry name" value="Cell growth inhibitor/plasmid maintenance toxic component"/>
    <property type="match status" value="1"/>
</dbReference>
<name>A0A8J7AJN2_9CYAN</name>
<dbReference type="Pfam" id="PF02452">
    <property type="entry name" value="PemK_toxin"/>
    <property type="match status" value="1"/>
</dbReference>
<dbReference type="InterPro" id="IPR003477">
    <property type="entry name" value="PemK-like"/>
</dbReference>
<keyword evidence="2" id="KW-1277">Toxin-antitoxin system</keyword>
<dbReference type="GO" id="GO:0003677">
    <property type="term" value="F:DNA binding"/>
    <property type="evidence" value="ECO:0007669"/>
    <property type="project" value="InterPro"/>
</dbReference>
<proteinExistence type="inferred from homology"/>
<dbReference type="InterPro" id="IPR011067">
    <property type="entry name" value="Plasmid_toxin/cell-grow_inhib"/>
</dbReference>
<evidence type="ECO:0000313" key="3">
    <source>
        <dbReference type="EMBL" id="MBE9075849.1"/>
    </source>
</evidence>
<organism evidence="3 4">
    <name type="scientific">Vasconcelosia minhoensis LEGE 07310</name>
    <dbReference type="NCBI Taxonomy" id="915328"/>
    <lineage>
        <taxon>Bacteria</taxon>
        <taxon>Bacillati</taxon>
        <taxon>Cyanobacteriota</taxon>
        <taxon>Cyanophyceae</taxon>
        <taxon>Nodosilineales</taxon>
        <taxon>Cymatolegaceae</taxon>
        <taxon>Vasconcelosia</taxon>
        <taxon>Vasconcelosia minhoensis</taxon>
    </lineage>
</organism>